<keyword evidence="3" id="KW-1185">Reference proteome</keyword>
<organism evidence="2 3">
    <name type="scientific">Artemisia annua</name>
    <name type="common">Sweet wormwood</name>
    <dbReference type="NCBI Taxonomy" id="35608"/>
    <lineage>
        <taxon>Eukaryota</taxon>
        <taxon>Viridiplantae</taxon>
        <taxon>Streptophyta</taxon>
        <taxon>Embryophyta</taxon>
        <taxon>Tracheophyta</taxon>
        <taxon>Spermatophyta</taxon>
        <taxon>Magnoliopsida</taxon>
        <taxon>eudicotyledons</taxon>
        <taxon>Gunneridae</taxon>
        <taxon>Pentapetalae</taxon>
        <taxon>asterids</taxon>
        <taxon>campanulids</taxon>
        <taxon>Asterales</taxon>
        <taxon>Asteraceae</taxon>
        <taxon>Asteroideae</taxon>
        <taxon>Anthemideae</taxon>
        <taxon>Artemisiinae</taxon>
        <taxon>Artemisia</taxon>
    </lineage>
</organism>
<accession>A0A2U1MVH8</accession>
<feature type="compositionally biased region" description="Polar residues" evidence="1">
    <location>
        <begin position="65"/>
        <end position="74"/>
    </location>
</feature>
<gene>
    <name evidence="2" type="ORF">CTI12_AA315870</name>
</gene>
<evidence type="ECO:0000313" key="3">
    <source>
        <dbReference type="Proteomes" id="UP000245207"/>
    </source>
</evidence>
<dbReference type="PANTHER" id="PTHR45786">
    <property type="entry name" value="DNA BINDING PROTEIN-LIKE"/>
    <property type="match status" value="1"/>
</dbReference>
<name>A0A2U1MVH8_ARTAN</name>
<reference evidence="2 3" key="1">
    <citation type="journal article" date="2018" name="Mol. Plant">
        <title>The genome of Artemisia annua provides insight into the evolution of Asteraceae family and artemisinin biosynthesis.</title>
        <authorList>
            <person name="Shen Q."/>
            <person name="Zhang L."/>
            <person name="Liao Z."/>
            <person name="Wang S."/>
            <person name="Yan T."/>
            <person name="Shi P."/>
            <person name="Liu M."/>
            <person name="Fu X."/>
            <person name="Pan Q."/>
            <person name="Wang Y."/>
            <person name="Lv Z."/>
            <person name="Lu X."/>
            <person name="Zhang F."/>
            <person name="Jiang W."/>
            <person name="Ma Y."/>
            <person name="Chen M."/>
            <person name="Hao X."/>
            <person name="Li L."/>
            <person name="Tang Y."/>
            <person name="Lv G."/>
            <person name="Zhou Y."/>
            <person name="Sun X."/>
            <person name="Brodelius P.E."/>
            <person name="Rose J.K.C."/>
            <person name="Tang K."/>
        </authorList>
    </citation>
    <scope>NUCLEOTIDE SEQUENCE [LARGE SCALE GENOMIC DNA]</scope>
    <source>
        <strain evidence="3">cv. Huhao1</strain>
        <tissue evidence="2">Leaf</tissue>
    </source>
</reference>
<feature type="compositionally biased region" description="Polar residues" evidence="1">
    <location>
        <begin position="156"/>
        <end position="179"/>
    </location>
</feature>
<evidence type="ECO:0008006" key="4">
    <source>
        <dbReference type="Google" id="ProtNLM"/>
    </source>
</evidence>
<dbReference type="AlphaFoldDB" id="A0A2U1MVH8"/>
<dbReference type="EMBL" id="PKPP01004262">
    <property type="protein sequence ID" value="PWA65249.1"/>
    <property type="molecule type" value="Genomic_DNA"/>
</dbReference>
<proteinExistence type="predicted"/>
<evidence type="ECO:0000313" key="2">
    <source>
        <dbReference type="EMBL" id="PWA65249.1"/>
    </source>
</evidence>
<feature type="region of interest" description="Disordered" evidence="1">
    <location>
        <begin position="124"/>
        <end position="181"/>
    </location>
</feature>
<protein>
    <recommendedName>
        <fullName evidence="4">Helitron helicase-like domain-containing protein</fullName>
    </recommendedName>
</protein>
<evidence type="ECO:0000256" key="1">
    <source>
        <dbReference type="SAM" id="MobiDB-lite"/>
    </source>
</evidence>
<feature type="compositionally biased region" description="Polar residues" evidence="1">
    <location>
        <begin position="124"/>
        <end position="146"/>
    </location>
</feature>
<feature type="compositionally biased region" description="Polar residues" evidence="1">
    <location>
        <begin position="211"/>
        <end position="226"/>
    </location>
</feature>
<feature type="region of interest" description="Disordered" evidence="1">
    <location>
        <begin position="48"/>
        <end position="78"/>
    </location>
</feature>
<dbReference type="Proteomes" id="UP000245207">
    <property type="component" value="Unassembled WGS sequence"/>
</dbReference>
<feature type="region of interest" description="Disordered" evidence="1">
    <location>
        <begin position="195"/>
        <end position="226"/>
    </location>
</feature>
<sequence length="521" mass="57702">MKTKRKAVRRVPFVGNLDHVDLSLDVASVCSTSGSPKRNHALREDTFVPPTSADCRKQKRRKMNTHTSSSSMSGQDHRSVSTVEGECTCSSHIAHLHMPNTGQCVDADLISDTCDVAMQQASTENTGTVSNATVDNSSLIGSNENPPRTRKRERCTSPTSLGGQLQNINPTNTPENCTRQSKRPGFIQVDNASFVRSNENSARSQKRQRRTSLNSIGGQHQNINPTHGTSLRFIQVTPNALCTSNNLPDANRNRQRRARQVAMKYASTAKLFFGMTSESREANERFQSTIDVATMEKLYYLQLKITHTRDKLQDADVPDFKLKLFGVVGSRQYDLPTGDSVGAVVFEGGPDVATDYDVIIQKHGGQPQRIDKLNPHYMSLHFPLFFIYGEDGYHLGLKLLDKAGEPAEKDKQMSMKILMAGTSDPSSPPKDYGKQVVTESQVTVSKHGSPPNTQGKEIIGLPKSTSLLTLKRTDFDTSLYVKVYRKWTTINKASVPVMHSCILLDQQEASTPKSKKTKKND</sequence>
<dbReference type="PANTHER" id="PTHR45786:SF74">
    <property type="entry name" value="ATP-DEPENDENT DNA HELICASE"/>
    <property type="match status" value="1"/>
</dbReference>
<comment type="caution">
    <text evidence="2">The sequence shown here is derived from an EMBL/GenBank/DDBJ whole genome shotgun (WGS) entry which is preliminary data.</text>
</comment>